<evidence type="ECO:0000259" key="6">
    <source>
        <dbReference type="PROSITE" id="PS50893"/>
    </source>
</evidence>
<dbReference type="SUPFAM" id="SSF52540">
    <property type="entry name" value="P-loop containing nucleoside triphosphate hydrolases"/>
    <property type="match status" value="1"/>
</dbReference>
<keyword evidence="5" id="KW-0029">Amino-acid transport</keyword>
<evidence type="ECO:0000256" key="4">
    <source>
        <dbReference type="ARBA" id="ARBA00022840"/>
    </source>
</evidence>
<reference evidence="7 8" key="1">
    <citation type="submission" date="2019-05" db="EMBL/GenBank/DDBJ databases">
        <title>Draft genome sequence of Actinomadura geliboluensis A8036.</title>
        <authorList>
            <person name="Saricaoglu S."/>
            <person name="Isik K."/>
        </authorList>
    </citation>
    <scope>NUCLEOTIDE SEQUENCE [LARGE SCALE GENOMIC DNA]</scope>
    <source>
        <strain evidence="7 8">A8036</strain>
    </source>
</reference>
<dbReference type="PROSITE" id="PS50893">
    <property type="entry name" value="ABC_TRANSPORTER_2"/>
    <property type="match status" value="1"/>
</dbReference>
<keyword evidence="4 7" id="KW-0067">ATP-binding</keyword>
<gene>
    <name evidence="7" type="ORF">ETD96_09770</name>
</gene>
<comment type="caution">
    <text evidence="7">The sequence shown here is derived from an EMBL/GenBank/DDBJ whole genome shotgun (WGS) entry which is preliminary data.</text>
</comment>
<evidence type="ECO:0000256" key="2">
    <source>
        <dbReference type="ARBA" id="ARBA00022448"/>
    </source>
</evidence>
<dbReference type="Proteomes" id="UP000305238">
    <property type="component" value="Unassembled WGS sequence"/>
</dbReference>
<protein>
    <submittedName>
        <fullName evidence="7">ABC transporter ATP-binding protein</fullName>
    </submittedName>
</protein>
<dbReference type="CDD" id="cd03224">
    <property type="entry name" value="ABC_TM1139_LivF_branched"/>
    <property type="match status" value="1"/>
</dbReference>
<dbReference type="InterPro" id="IPR003593">
    <property type="entry name" value="AAA+_ATPase"/>
</dbReference>
<evidence type="ECO:0000256" key="1">
    <source>
        <dbReference type="ARBA" id="ARBA00005417"/>
    </source>
</evidence>
<keyword evidence="2" id="KW-0813">Transport</keyword>
<evidence type="ECO:0000256" key="3">
    <source>
        <dbReference type="ARBA" id="ARBA00022741"/>
    </source>
</evidence>
<dbReference type="InterPro" id="IPR003439">
    <property type="entry name" value="ABC_transporter-like_ATP-bd"/>
</dbReference>
<dbReference type="PROSITE" id="PS00211">
    <property type="entry name" value="ABC_TRANSPORTER_1"/>
    <property type="match status" value="1"/>
</dbReference>
<dbReference type="PANTHER" id="PTHR43820:SF4">
    <property type="entry name" value="HIGH-AFFINITY BRANCHED-CHAIN AMINO ACID TRANSPORT ATP-BINDING PROTEIN LIVF"/>
    <property type="match status" value="1"/>
</dbReference>
<dbReference type="AlphaFoldDB" id="A0A5S4H6D5"/>
<dbReference type="InterPro" id="IPR017871">
    <property type="entry name" value="ABC_transporter-like_CS"/>
</dbReference>
<dbReference type="SMART" id="SM00382">
    <property type="entry name" value="AAA"/>
    <property type="match status" value="1"/>
</dbReference>
<dbReference type="Gene3D" id="3.40.50.300">
    <property type="entry name" value="P-loop containing nucleotide triphosphate hydrolases"/>
    <property type="match status" value="1"/>
</dbReference>
<accession>A0A5S4H6D5</accession>
<comment type="similarity">
    <text evidence="1">Belongs to the ABC transporter superfamily.</text>
</comment>
<keyword evidence="8" id="KW-1185">Reference proteome</keyword>
<dbReference type="OrthoDB" id="5179231at2"/>
<dbReference type="GO" id="GO:0015658">
    <property type="term" value="F:branched-chain amino acid transmembrane transporter activity"/>
    <property type="evidence" value="ECO:0007669"/>
    <property type="project" value="TreeGrafter"/>
</dbReference>
<sequence>MLRMSDARIGYGPVTVVRDLDLEVANEAVFVVGPNGAGKTTLIRGILGLSKMSRGTVHWLDDDITRMPPHARARLGIGVVPEGRRVFGQLTVRENLEVAARVNRARPVRPRLDAVLDRFPRLGERLAQPAGLMSGGEQQMLAIGRALIQEPRLLLIDELSLGLAPVATEQVADAVRSLAAEGLAILLVEQNARLAMSLCSRGYLMSDGRIVLSGTVGEMSGTTAMQDLYLGGLEGSVPA</sequence>
<evidence type="ECO:0000313" key="7">
    <source>
        <dbReference type="EMBL" id="TMR40646.1"/>
    </source>
</evidence>
<dbReference type="Pfam" id="PF00005">
    <property type="entry name" value="ABC_tran"/>
    <property type="match status" value="1"/>
</dbReference>
<evidence type="ECO:0000313" key="8">
    <source>
        <dbReference type="Proteomes" id="UP000305238"/>
    </source>
</evidence>
<evidence type="ECO:0000256" key="5">
    <source>
        <dbReference type="ARBA" id="ARBA00022970"/>
    </source>
</evidence>
<dbReference type="InterPro" id="IPR027417">
    <property type="entry name" value="P-loop_NTPase"/>
</dbReference>
<keyword evidence="3" id="KW-0547">Nucleotide-binding</keyword>
<dbReference type="PANTHER" id="PTHR43820">
    <property type="entry name" value="HIGH-AFFINITY BRANCHED-CHAIN AMINO ACID TRANSPORT ATP-BINDING PROTEIN LIVF"/>
    <property type="match status" value="1"/>
</dbReference>
<dbReference type="GO" id="GO:0005524">
    <property type="term" value="F:ATP binding"/>
    <property type="evidence" value="ECO:0007669"/>
    <property type="project" value="UniProtKB-KW"/>
</dbReference>
<name>A0A5S4H6D5_9ACTN</name>
<dbReference type="GO" id="GO:0016887">
    <property type="term" value="F:ATP hydrolysis activity"/>
    <property type="evidence" value="ECO:0007669"/>
    <property type="project" value="InterPro"/>
</dbReference>
<dbReference type="GO" id="GO:0015807">
    <property type="term" value="P:L-amino acid transport"/>
    <property type="evidence" value="ECO:0007669"/>
    <property type="project" value="TreeGrafter"/>
</dbReference>
<feature type="domain" description="ABC transporter" evidence="6">
    <location>
        <begin position="2"/>
        <end position="232"/>
    </location>
</feature>
<dbReference type="InterPro" id="IPR052156">
    <property type="entry name" value="BCAA_Transport_ATP-bd_LivF"/>
</dbReference>
<proteinExistence type="inferred from homology"/>
<organism evidence="7 8">
    <name type="scientific">Actinomadura geliboluensis</name>
    <dbReference type="NCBI Taxonomy" id="882440"/>
    <lineage>
        <taxon>Bacteria</taxon>
        <taxon>Bacillati</taxon>
        <taxon>Actinomycetota</taxon>
        <taxon>Actinomycetes</taxon>
        <taxon>Streptosporangiales</taxon>
        <taxon>Thermomonosporaceae</taxon>
        <taxon>Actinomadura</taxon>
    </lineage>
</organism>
<dbReference type="EMBL" id="VCKZ01000048">
    <property type="protein sequence ID" value="TMR40646.1"/>
    <property type="molecule type" value="Genomic_DNA"/>
</dbReference>